<evidence type="ECO:0000313" key="2">
    <source>
        <dbReference type="EMBL" id="MBI5251073.1"/>
    </source>
</evidence>
<feature type="region of interest" description="Disordered" evidence="1">
    <location>
        <begin position="251"/>
        <end position="293"/>
    </location>
</feature>
<accession>A0A9D6V5G3</accession>
<sequence>MKTMTGDVVKLLPRALGNYIYQNRHDYFRGVTFALRNVLENPGKQLDVEEVRTRSYERLMRDIPFCIEALKGGELKLDTNPGNISARLGMIAYNTLLASMPAFPDLKYFATFGTTLAAALNDNQIDIWLYYDGYGDFHSLGELMERLRPQDMPSFTKVRNEAFATALKEDIFAVFRAPQRFDRHIVMTDTDINAVYSTAMNNILDVFMYIWKCSGMDMAHPSYSAPPGTIISRPSRRRVLSGGILSKLPPPIVTPTAAASTFETGGTAETSSPSAPPPAPFEEQMPPPLPTPE</sequence>
<dbReference type="EMBL" id="JACRDE010000429">
    <property type="protein sequence ID" value="MBI5251073.1"/>
    <property type="molecule type" value="Genomic_DNA"/>
</dbReference>
<dbReference type="Proteomes" id="UP000807825">
    <property type="component" value="Unassembled WGS sequence"/>
</dbReference>
<proteinExistence type="predicted"/>
<comment type="caution">
    <text evidence="2">The sequence shown here is derived from an EMBL/GenBank/DDBJ whole genome shotgun (WGS) entry which is preliminary data.</text>
</comment>
<feature type="compositionally biased region" description="Polar residues" evidence="1">
    <location>
        <begin position="257"/>
        <end position="270"/>
    </location>
</feature>
<evidence type="ECO:0000313" key="3">
    <source>
        <dbReference type="Proteomes" id="UP000807825"/>
    </source>
</evidence>
<feature type="compositionally biased region" description="Pro residues" evidence="1">
    <location>
        <begin position="274"/>
        <end position="293"/>
    </location>
</feature>
<reference evidence="2" key="1">
    <citation type="submission" date="2020-07" db="EMBL/GenBank/DDBJ databases">
        <title>Huge and variable diversity of episymbiotic CPR bacteria and DPANN archaea in groundwater ecosystems.</title>
        <authorList>
            <person name="He C.Y."/>
            <person name="Keren R."/>
            <person name="Whittaker M."/>
            <person name="Farag I.F."/>
            <person name="Doudna J."/>
            <person name="Cate J.H.D."/>
            <person name="Banfield J.F."/>
        </authorList>
    </citation>
    <scope>NUCLEOTIDE SEQUENCE</scope>
    <source>
        <strain evidence="2">NC_groundwater_1664_Pr3_B-0.1um_52_9</strain>
    </source>
</reference>
<name>A0A9D6V5G3_9BACT</name>
<dbReference type="AlphaFoldDB" id="A0A9D6V5G3"/>
<evidence type="ECO:0000256" key="1">
    <source>
        <dbReference type="SAM" id="MobiDB-lite"/>
    </source>
</evidence>
<protein>
    <submittedName>
        <fullName evidence="2">Uncharacterized protein</fullName>
    </submittedName>
</protein>
<gene>
    <name evidence="2" type="ORF">HY912_16415</name>
</gene>
<organism evidence="2 3">
    <name type="scientific">Desulfomonile tiedjei</name>
    <dbReference type="NCBI Taxonomy" id="2358"/>
    <lineage>
        <taxon>Bacteria</taxon>
        <taxon>Pseudomonadati</taxon>
        <taxon>Thermodesulfobacteriota</taxon>
        <taxon>Desulfomonilia</taxon>
        <taxon>Desulfomonilales</taxon>
        <taxon>Desulfomonilaceae</taxon>
        <taxon>Desulfomonile</taxon>
    </lineage>
</organism>